<name>A0AAX4JYL6_9TREE</name>
<evidence type="ECO:0000313" key="3">
    <source>
        <dbReference type="Proteomes" id="UP001355207"/>
    </source>
</evidence>
<dbReference type="EMBL" id="CP144103">
    <property type="protein sequence ID" value="WWC90284.1"/>
    <property type="molecule type" value="Genomic_DNA"/>
</dbReference>
<organism evidence="2 3">
    <name type="scientific">Kwoniella dendrophila CBS 6074</name>
    <dbReference type="NCBI Taxonomy" id="1295534"/>
    <lineage>
        <taxon>Eukaryota</taxon>
        <taxon>Fungi</taxon>
        <taxon>Dikarya</taxon>
        <taxon>Basidiomycota</taxon>
        <taxon>Agaricomycotina</taxon>
        <taxon>Tremellomycetes</taxon>
        <taxon>Tremellales</taxon>
        <taxon>Cryptococcaceae</taxon>
        <taxon>Kwoniella</taxon>
    </lineage>
</organism>
<protein>
    <submittedName>
        <fullName evidence="2">Uncharacterized protein</fullName>
    </submittedName>
</protein>
<dbReference type="AlphaFoldDB" id="A0AAX4JYL6"/>
<gene>
    <name evidence="2" type="ORF">L201_005217</name>
</gene>
<keyword evidence="1" id="KW-0732">Signal</keyword>
<dbReference type="GeneID" id="91095887"/>
<dbReference type="Proteomes" id="UP001355207">
    <property type="component" value="Chromosome 6"/>
</dbReference>
<dbReference type="RefSeq" id="XP_066077047.1">
    <property type="nucleotide sequence ID" value="XM_066220950.1"/>
</dbReference>
<sequence>MLSKVIFTLITSLAIAGSASAKPVEPHYPEPVFVLRPENVSMDQFQQQFLTLCPKFYAGKPGVTDRPIFIFETFQERFEKDIWHGRKASVQCIYQFPTAEYQNIGVDVAMALGGDGIITIDPIETNPTPVED</sequence>
<accession>A0AAX4JYL6</accession>
<evidence type="ECO:0000256" key="1">
    <source>
        <dbReference type="SAM" id="SignalP"/>
    </source>
</evidence>
<keyword evidence="3" id="KW-1185">Reference proteome</keyword>
<reference evidence="2 3" key="1">
    <citation type="submission" date="2024-01" db="EMBL/GenBank/DDBJ databases">
        <title>Comparative genomics of Cryptococcus and Kwoniella reveals pathogenesis evolution and contrasting modes of karyotype evolution via chromosome fusion or intercentromeric recombination.</title>
        <authorList>
            <person name="Coelho M.A."/>
            <person name="David-Palma M."/>
            <person name="Shea T."/>
            <person name="Bowers K."/>
            <person name="McGinley-Smith S."/>
            <person name="Mohammad A.W."/>
            <person name="Gnirke A."/>
            <person name="Yurkov A.M."/>
            <person name="Nowrousian M."/>
            <person name="Sun S."/>
            <person name="Cuomo C.A."/>
            <person name="Heitman J."/>
        </authorList>
    </citation>
    <scope>NUCLEOTIDE SEQUENCE [LARGE SCALE GENOMIC DNA]</scope>
    <source>
        <strain evidence="2 3">CBS 6074</strain>
    </source>
</reference>
<evidence type="ECO:0000313" key="2">
    <source>
        <dbReference type="EMBL" id="WWC90284.1"/>
    </source>
</evidence>
<feature type="chain" id="PRO_5043388268" evidence="1">
    <location>
        <begin position="22"/>
        <end position="132"/>
    </location>
</feature>
<feature type="signal peptide" evidence="1">
    <location>
        <begin position="1"/>
        <end position="21"/>
    </location>
</feature>
<proteinExistence type="predicted"/>